<evidence type="ECO:0000256" key="2">
    <source>
        <dbReference type="SAM" id="MobiDB-lite"/>
    </source>
</evidence>
<dbReference type="Pfam" id="PF08190">
    <property type="entry name" value="PIH1"/>
    <property type="match status" value="1"/>
</dbReference>
<dbReference type="InterPro" id="IPR050734">
    <property type="entry name" value="PIH1/Kintoun_subfamily"/>
</dbReference>
<dbReference type="EMBL" id="MU157876">
    <property type="protein sequence ID" value="KAF9526056.1"/>
    <property type="molecule type" value="Genomic_DNA"/>
</dbReference>
<evidence type="ECO:0000313" key="4">
    <source>
        <dbReference type="EMBL" id="KAF9526056.1"/>
    </source>
</evidence>
<accession>A0A9P6EBI8</accession>
<comment type="caution">
    <text evidence="4">The sequence shown here is derived from an EMBL/GenBank/DDBJ whole genome shotgun (WGS) entry which is preliminary data.</text>
</comment>
<dbReference type="OrthoDB" id="5135119at2759"/>
<protein>
    <submittedName>
        <fullName evidence="4">Pre-RNA processing PIH1/Nop17-domain-containing protein</fullName>
    </submittedName>
</protein>
<proteinExistence type="inferred from homology"/>
<evidence type="ECO:0000256" key="1">
    <source>
        <dbReference type="ARBA" id="ARBA00008511"/>
    </source>
</evidence>
<name>A0A9P6EBI8_9AGAR</name>
<dbReference type="PANTHER" id="PTHR22997:SF0">
    <property type="entry name" value="PIH1 DOMAIN-CONTAINING PROTEIN 1"/>
    <property type="match status" value="1"/>
</dbReference>
<reference evidence="4" key="1">
    <citation type="submission" date="2020-11" db="EMBL/GenBank/DDBJ databases">
        <authorList>
            <consortium name="DOE Joint Genome Institute"/>
            <person name="Ahrendt S."/>
            <person name="Riley R."/>
            <person name="Andreopoulos W."/>
            <person name="Labutti K."/>
            <person name="Pangilinan J."/>
            <person name="Ruiz-Duenas F.J."/>
            <person name="Barrasa J.M."/>
            <person name="Sanchez-Garcia M."/>
            <person name="Camarero S."/>
            <person name="Miyauchi S."/>
            <person name="Serrano A."/>
            <person name="Linde D."/>
            <person name="Babiker R."/>
            <person name="Drula E."/>
            <person name="Ayuso-Fernandez I."/>
            <person name="Pacheco R."/>
            <person name="Padilla G."/>
            <person name="Ferreira P."/>
            <person name="Barriuso J."/>
            <person name="Kellner H."/>
            <person name="Castanera R."/>
            <person name="Alfaro M."/>
            <person name="Ramirez L."/>
            <person name="Pisabarro A.G."/>
            <person name="Kuo A."/>
            <person name="Tritt A."/>
            <person name="Lipzen A."/>
            <person name="He G."/>
            <person name="Yan M."/>
            <person name="Ng V."/>
            <person name="Cullen D."/>
            <person name="Martin F."/>
            <person name="Rosso M.-N."/>
            <person name="Henrissat B."/>
            <person name="Hibbett D."/>
            <person name="Martinez A.T."/>
            <person name="Grigoriev I.V."/>
        </authorList>
    </citation>
    <scope>NUCLEOTIDE SEQUENCE</scope>
    <source>
        <strain evidence="4">CBS 506.95</strain>
    </source>
</reference>
<dbReference type="GO" id="GO:0005737">
    <property type="term" value="C:cytoplasm"/>
    <property type="evidence" value="ECO:0007669"/>
    <property type="project" value="TreeGrafter"/>
</dbReference>
<gene>
    <name evidence="4" type="ORF">CPB83DRAFT_870609</name>
</gene>
<evidence type="ECO:0000313" key="5">
    <source>
        <dbReference type="Proteomes" id="UP000807306"/>
    </source>
</evidence>
<dbReference type="Proteomes" id="UP000807306">
    <property type="component" value="Unassembled WGS sequence"/>
</dbReference>
<dbReference type="InterPro" id="IPR012981">
    <property type="entry name" value="PIH1_N"/>
</dbReference>
<comment type="similarity">
    <text evidence="1">Belongs to the PIH1 family.</text>
</comment>
<dbReference type="PANTHER" id="PTHR22997">
    <property type="entry name" value="PIH1 DOMAIN-CONTAINING PROTEIN 1"/>
    <property type="match status" value="1"/>
</dbReference>
<evidence type="ECO:0000259" key="3">
    <source>
        <dbReference type="Pfam" id="PF08190"/>
    </source>
</evidence>
<feature type="region of interest" description="Disordered" evidence="2">
    <location>
        <begin position="20"/>
        <end position="45"/>
    </location>
</feature>
<feature type="domain" description="PIH1 N-terminal" evidence="3">
    <location>
        <begin position="45"/>
        <end position="184"/>
    </location>
</feature>
<sequence>MATVPVSLSPRPGFCVKSTTLGPGVIPPPPPSAASATKPKATHPNFLEPTAAANAPIPVQKGTKVFVNIAWDANVPPPPEGNEDAIQRAMQGEDDQLNPDAWYVPVIVSNARQDKDKAGSPSIVFDCIYNSSVKARTIRDPDFKIFLIELALQRIEVQYGLSLSRSIGTPNIASKGQLVARTVHIPAALLATTTTTKKEKEKATSTENAVRITTGSSIHSAAPTSTPLIQEISTKSSSGKSSEVSLPGLRGILTTSKKTSASIPPASASAHARAQPRIPNTVTTSPLEWLWTKQEDSGKLLIQVKVPNLTTPLVHASTLDIEPRRIILSIPPFPILDIDASISDAEIAARMSRVYASSPESQNERQEATTRTLLLKRQKAFDVDGADARWKIGTGVVEIFV</sequence>
<dbReference type="AlphaFoldDB" id="A0A9P6EBI8"/>
<keyword evidence="5" id="KW-1185">Reference proteome</keyword>
<organism evidence="4 5">
    <name type="scientific">Crepidotus variabilis</name>
    <dbReference type="NCBI Taxonomy" id="179855"/>
    <lineage>
        <taxon>Eukaryota</taxon>
        <taxon>Fungi</taxon>
        <taxon>Dikarya</taxon>
        <taxon>Basidiomycota</taxon>
        <taxon>Agaricomycotina</taxon>
        <taxon>Agaricomycetes</taxon>
        <taxon>Agaricomycetidae</taxon>
        <taxon>Agaricales</taxon>
        <taxon>Agaricineae</taxon>
        <taxon>Crepidotaceae</taxon>
        <taxon>Crepidotus</taxon>
    </lineage>
</organism>